<dbReference type="InterPro" id="IPR005537">
    <property type="entry name" value="RAMP_III_fam"/>
</dbReference>
<proteinExistence type="predicted"/>
<sequence>MSTWIKVSPFRTIPQNYKQRDTLNNLYKIHVTFNTVTPACTCTGEVKVDLAEKKTTYLGYRVNEKPSIMGSSIKGVLSTYALIVSNKPSLVGDLFGYEKLESRVYVEDGIVINGNYKVMKLGRQWRPRKQNNGIKVYTMAKTSPTGEPVLFEALLPETKFSTEITIFNSDTDEICLLLASMGISSGRNYGIKIGRGKDKGFGIIRVESFTVRELDPKTFTLKDVNKDPFVECASKLLKNRWDNVKQSFFS</sequence>
<dbReference type="Proteomes" id="UP000024332">
    <property type="component" value="Unassembled WGS sequence"/>
</dbReference>
<dbReference type="OrthoDB" id="44061at2157"/>
<evidence type="ECO:0000259" key="2">
    <source>
        <dbReference type="Pfam" id="PF03787"/>
    </source>
</evidence>
<dbReference type="CDD" id="cd09726">
    <property type="entry name" value="RAMP_I_III"/>
    <property type="match status" value="1"/>
</dbReference>
<dbReference type="GO" id="GO:0051607">
    <property type="term" value="P:defense response to virus"/>
    <property type="evidence" value="ECO:0007669"/>
    <property type="project" value="UniProtKB-KW"/>
</dbReference>
<reference evidence="3 4" key="1">
    <citation type="submission" date="2014-03" db="EMBL/GenBank/DDBJ databases">
        <title>Draft genome sequence of the novel thermoacidophilic archaea Acidianus copahuensis ALE1 strain, isolated from Copahue volcanic area in Neuquen Argentina.</title>
        <authorList>
            <person name="Urbieta M.S."/>
            <person name="Rascovan N."/>
            <person name="Castro C."/>
            <person name="Revale S."/>
            <person name="Giaveno M.A."/>
            <person name="Vazquez M.P."/>
            <person name="Donati E.R."/>
        </authorList>
    </citation>
    <scope>NUCLEOTIDE SEQUENCE [LARGE SCALE GENOMIC DNA]</scope>
    <source>
        <strain evidence="3 4">ALE1</strain>
    </source>
</reference>
<name>A0A031LHA7_9CREN</name>
<dbReference type="RefSeq" id="WP_048100759.1">
    <property type="nucleotide sequence ID" value="NZ_JFZT01000068.1"/>
</dbReference>
<dbReference type="AlphaFoldDB" id="A0A031LHA7"/>
<dbReference type="Pfam" id="PF03787">
    <property type="entry name" value="RAMPs"/>
    <property type="match status" value="1"/>
</dbReference>
<keyword evidence="4" id="KW-1185">Reference proteome</keyword>
<dbReference type="EMBL" id="JFZT01000068">
    <property type="protein sequence ID" value="EZQ01537.1"/>
    <property type="molecule type" value="Genomic_DNA"/>
</dbReference>
<accession>A0A031LHA7</accession>
<protein>
    <recommendedName>
        <fullName evidence="2">CRISPR type III-associated protein domain-containing protein</fullName>
    </recommendedName>
</protein>
<evidence type="ECO:0000313" key="4">
    <source>
        <dbReference type="Proteomes" id="UP000024332"/>
    </source>
</evidence>
<evidence type="ECO:0000256" key="1">
    <source>
        <dbReference type="ARBA" id="ARBA00023118"/>
    </source>
</evidence>
<gene>
    <name evidence="3" type="ORF">CM19_13040</name>
</gene>
<comment type="caution">
    <text evidence="3">The sequence shown here is derived from an EMBL/GenBank/DDBJ whole genome shotgun (WGS) entry which is preliminary data.</text>
</comment>
<feature type="domain" description="CRISPR type III-associated protein" evidence="2">
    <location>
        <begin position="61"/>
        <end position="204"/>
    </location>
</feature>
<organism evidence="3 4">
    <name type="scientific">Candidatus Acidianus copahuensis</name>
    <dbReference type="NCBI Taxonomy" id="1160895"/>
    <lineage>
        <taxon>Archaea</taxon>
        <taxon>Thermoproteota</taxon>
        <taxon>Thermoprotei</taxon>
        <taxon>Sulfolobales</taxon>
        <taxon>Sulfolobaceae</taxon>
        <taxon>Acidianus</taxon>
    </lineage>
</organism>
<keyword evidence="1" id="KW-0051">Antiviral defense</keyword>
<dbReference type="STRING" id="1160895.CM19_13040"/>
<evidence type="ECO:0000313" key="3">
    <source>
        <dbReference type="EMBL" id="EZQ01537.1"/>
    </source>
</evidence>